<dbReference type="GeneID" id="49388749"/>
<dbReference type="SUPFAM" id="SSF54593">
    <property type="entry name" value="Glyoxalase/Bleomycin resistance protein/Dihydroxybiphenyl dioxygenase"/>
    <property type="match status" value="1"/>
</dbReference>
<name>A0A2K8PS65_STRLA</name>
<evidence type="ECO:0000259" key="1">
    <source>
        <dbReference type="PROSITE" id="PS51819"/>
    </source>
</evidence>
<organism evidence="3 4">
    <name type="scientific">Streptomyces lavendulae subsp. lavendulae</name>
    <dbReference type="NCBI Taxonomy" id="58340"/>
    <lineage>
        <taxon>Bacteria</taxon>
        <taxon>Bacillati</taxon>
        <taxon>Actinomycetota</taxon>
        <taxon>Actinomycetes</taxon>
        <taxon>Kitasatosporales</taxon>
        <taxon>Streptomycetaceae</taxon>
        <taxon>Streptomyces</taxon>
    </lineage>
</organism>
<gene>
    <name evidence="2" type="ORF">SLAV_00295</name>
    <name evidence="3" type="ORF">SLAV_39095</name>
</gene>
<dbReference type="EMBL" id="CP024985">
    <property type="protein sequence ID" value="ATZ29582.1"/>
    <property type="molecule type" value="Genomic_DNA"/>
</dbReference>
<feature type="domain" description="VOC" evidence="1">
    <location>
        <begin position="6"/>
        <end position="117"/>
    </location>
</feature>
<sequence>MMSTMAIDSVVVRQRVEDLDAAVPFYEKLTGSTASRFAFAGVTLASVGPFLLFAGPDEAVQRVAGVAATLTVADLDAAVDEAGAGGAEIVMPIQTTPNGRRAVLRHPHGGVFEYVGP</sequence>
<dbReference type="Pfam" id="PF00903">
    <property type="entry name" value="Glyoxalase"/>
    <property type="match status" value="1"/>
</dbReference>
<evidence type="ECO:0000313" key="2">
    <source>
        <dbReference type="EMBL" id="ATZ21989.1"/>
    </source>
</evidence>
<dbReference type="Gene3D" id="3.10.180.10">
    <property type="entry name" value="2,3-Dihydroxybiphenyl 1,2-Dioxygenase, domain 1"/>
    <property type="match status" value="1"/>
</dbReference>
<dbReference type="AlphaFoldDB" id="A0A2K8PS65"/>
<accession>A0A2K8PS65</accession>
<dbReference type="EMBL" id="CP024985">
    <property type="protein sequence ID" value="ATZ21989.1"/>
    <property type="molecule type" value="Genomic_DNA"/>
</dbReference>
<dbReference type="InterPro" id="IPR029068">
    <property type="entry name" value="Glyas_Bleomycin-R_OHBP_Dase"/>
</dbReference>
<dbReference type="PROSITE" id="PS51819">
    <property type="entry name" value="VOC"/>
    <property type="match status" value="1"/>
</dbReference>
<dbReference type="Proteomes" id="UP000231791">
    <property type="component" value="Chromosome"/>
</dbReference>
<dbReference type="KEGG" id="slx:SLAV_39095"/>
<evidence type="ECO:0000313" key="4">
    <source>
        <dbReference type="Proteomes" id="UP000231791"/>
    </source>
</evidence>
<dbReference type="RefSeq" id="WP_244225225.1">
    <property type="nucleotide sequence ID" value="NZ_CP024985.1"/>
</dbReference>
<proteinExistence type="predicted"/>
<dbReference type="KEGG" id="slx:SLAV_00295"/>
<dbReference type="InterPro" id="IPR004360">
    <property type="entry name" value="Glyas_Fos-R_dOase_dom"/>
</dbReference>
<reference evidence="3 4" key="1">
    <citation type="submission" date="2017-11" db="EMBL/GenBank/DDBJ databases">
        <title>Complete genome sequence of Streptomyces lavendulae subsp. lavendulae CCM 3239 (formerly 'Streptomyces aureofaciens CCM 3239'), the producer of the angucycline-type antibiotic auricin.</title>
        <authorList>
            <person name="Busche T."/>
            <person name="Novakova R."/>
            <person name="Al'Dilaimi A."/>
            <person name="Homerova D."/>
            <person name="Feckova L."/>
            <person name="Rezuchova B."/>
            <person name="Mingyar E."/>
            <person name="Csolleiova D."/>
            <person name="Bekeova C."/>
            <person name="Winkler A."/>
            <person name="Sevcikova B."/>
            <person name="Kalinowski J."/>
            <person name="Kormanec J."/>
            <person name="Ruckert C."/>
        </authorList>
    </citation>
    <scope>NUCLEOTIDE SEQUENCE [LARGE SCALE GENOMIC DNA]</scope>
    <source>
        <strain evidence="3 4">CCM 3239</strain>
    </source>
</reference>
<evidence type="ECO:0000313" key="3">
    <source>
        <dbReference type="EMBL" id="ATZ29582.1"/>
    </source>
</evidence>
<dbReference type="InterPro" id="IPR037523">
    <property type="entry name" value="VOC_core"/>
</dbReference>
<keyword evidence="4" id="KW-1185">Reference proteome</keyword>
<protein>
    <submittedName>
        <fullName evidence="3">Glyoxalase-like domain protein</fullName>
    </submittedName>
</protein>